<evidence type="ECO:0000256" key="8">
    <source>
        <dbReference type="ARBA" id="ARBA00022806"/>
    </source>
</evidence>
<dbReference type="GO" id="GO:0003723">
    <property type="term" value="F:RNA binding"/>
    <property type="evidence" value="ECO:0007669"/>
    <property type="project" value="UniProtKB-KW"/>
</dbReference>
<dbReference type="Gene3D" id="3.40.50.300">
    <property type="entry name" value="P-loop containing nucleotide triphosphate hydrolases"/>
    <property type="match status" value="2"/>
</dbReference>
<evidence type="ECO:0000256" key="14">
    <source>
        <dbReference type="ARBA" id="ARBA00037591"/>
    </source>
</evidence>
<evidence type="ECO:0000256" key="5">
    <source>
        <dbReference type="ARBA" id="ARBA00022679"/>
    </source>
</evidence>
<dbReference type="GO" id="GO:0003724">
    <property type="term" value="F:RNA helicase activity"/>
    <property type="evidence" value="ECO:0007669"/>
    <property type="project" value="UniProtKB-EC"/>
</dbReference>
<evidence type="ECO:0000259" key="24">
    <source>
        <dbReference type="PROSITE" id="PS51195"/>
    </source>
</evidence>
<evidence type="ECO:0000256" key="10">
    <source>
        <dbReference type="ARBA" id="ARBA00022840"/>
    </source>
</evidence>
<keyword evidence="11" id="KW-0694">RNA-binding</keyword>
<evidence type="ECO:0000256" key="4">
    <source>
        <dbReference type="ARBA" id="ARBA00022516"/>
    </source>
</evidence>
<keyword evidence="19" id="KW-0175">Coiled coil</keyword>
<reference evidence="26" key="1">
    <citation type="journal article" date="2017" name="Nat. Commun.">
        <title>The asparagus genome sheds light on the origin and evolution of a young Y chromosome.</title>
        <authorList>
            <person name="Harkess A."/>
            <person name="Zhou J."/>
            <person name="Xu C."/>
            <person name="Bowers J.E."/>
            <person name="Van der Hulst R."/>
            <person name="Ayyampalayam S."/>
            <person name="Mercati F."/>
            <person name="Riccardi P."/>
            <person name="McKain M.R."/>
            <person name="Kakrana A."/>
            <person name="Tang H."/>
            <person name="Ray J."/>
            <person name="Groenendijk J."/>
            <person name="Arikit S."/>
            <person name="Mathioni S.M."/>
            <person name="Nakano M."/>
            <person name="Shan H."/>
            <person name="Telgmann-Rauber A."/>
            <person name="Kanno A."/>
            <person name="Yue Z."/>
            <person name="Chen H."/>
            <person name="Li W."/>
            <person name="Chen Y."/>
            <person name="Xu X."/>
            <person name="Zhang Y."/>
            <person name="Luo S."/>
            <person name="Chen H."/>
            <person name="Gao J."/>
            <person name="Mao Z."/>
            <person name="Pires J.C."/>
            <person name="Luo M."/>
            <person name="Kudrna D."/>
            <person name="Wing R.A."/>
            <person name="Meyers B.C."/>
            <person name="Yi K."/>
            <person name="Kong H."/>
            <person name="Lavrijsen P."/>
            <person name="Sunseri F."/>
            <person name="Falavigna A."/>
            <person name="Ye Y."/>
            <person name="Leebens-Mack J.H."/>
            <person name="Chen G."/>
        </authorList>
    </citation>
    <scope>NUCLEOTIDE SEQUENCE [LARGE SCALE GENOMIC DNA]</scope>
    <source>
        <strain evidence="26">cv. DH0086</strain>
    </source>
</reference>
<keyword evidence="5" id="KW-0808">Transferase</keyword>
<feature type="region of interest" description="Disordered" evidence="20">
    <location>
        <begin position="721"/>
        <end position="746"/>
    </location>
</feature>
<dbReference type="PROSITE" id="PS50989">
    <property type="entry name" value="COA_CT_CTER"/>
    <property type="match status" value="1"/>
</dbReference>
<evidence type="ECO:0000256" key="15">
    <source>
        <dbReference type="ARBA" id="ARBA00038316"/>
    </source>
</evidence>
<evidence type="ECO:0000256" key="6">
    <source>
        <dbReference type="ARBA" id="ARBA00022741"/>
    </source>
</evidence>
<dbReference type="EMBL" id="CM007387">
    <property type="protein sequence ID" value="ONK64101.1"/>
    <property type="molecule type" value="Genomic_DNA"/>
</dbReference>
<evidence type="ECO:0000256" key="16">
    <source>
        <dbReference type="ARBA" id="ARBA00047984"/>
    </source>
</evidence>
<evidence type="ECO:0000256" key="7">
    <source>
        <dbReference type="ARBA" id="ARBA00022801"/>
    </source>
</evidence>
<dbReference type="NCBIfam" id="NF004344">
    <property type="entry name" value="PRK05724.1"/>
    <property type="match status" value="1"/>
</dbReference>
<feature type="domain" description="Helicase C-terminal" evidence="23">
    <location>
        <begin position="966"/>
        <end position="1126"/>
    </location>
</feature>
<feature type="domain" description="DEAD-box RNA helicase Q" evidence="24">
    <location>
        <begin position="755"/>
        <end position="783"/>
    </location>
</feature>
<dbReference type="Pfam" id="PF00270">
    <property type="entry name" value="DEAD"/>
    <property type="match status" value="1"/>
</dbReference>
<dbReference type="InterPro" id="IPR011763">
    <property type="entry name" value="COA_CT_C"/>
</dbReference>
<dbReference type="CDD" id="cd17940">
    <property type="entry name" value="DEADc_DDX6"/>
    <property type="match status" value="1"/>
</dbReference>
<dbReference type="Pfam" id="PF00271">
    <property type="entry name" value="Helicase_C"/>
    <property type="match status" value="1"/>
</dbReference>
<comment type="catalytic activity">
    <reaction evidence="17">
        <text>N(6)-carboxybiotinyl-L-lysyl-[protein] + acetyl-CoA = N(6)-biotinyl-L-lysyl-[protein] + malonyl-CoA</text>
        <dbReference type="Rhea" id="RHEA:54728"/>
        <dbReference type="Rhea" id="RHEA-COMP:10505"/>
        <dbReference type="Rhea" id="RHEA-COMP:10506"/>
        <dbReference type="ChEBI" id="CHEBI:57288"/>
        <dbReference type="ChEBI" id="CHEBI:57384"/>
        <dbReference type="ChEBI" id="CHEBI:83144"/>
        <dbReference type="ChEBI" id="CHEBI:83145"/>
        <dbReference type="EC" id="2.1.3.15"/>
    </reaction>
</comment>
<dbReference type="PANTHER" id="PTHR42853:SF3">
    <property type="entry name" value="ACETYL-COENZYME A CARBOXYLASE CARBOXYL TRANSFERASE SUBUNIT ALPHA, CHLOROPLASTIC"/>
    <property type="match status" value="1"/>
</dbReference>
<organism evidence="25 26">
    <name type="scientific">Asparagus officinalis</name>
    <name type="common">Garden asparagus</name>
    <dbReference type="NCBI Taxonomy" id="4686"/>
    <lineage>
        <taxon>Eukaryota</taxon>
        <taxon>Viridiplantae</taxon>
        <taxon>Streptophyta</taxon>
        <taxon>Embryophyta</taxon>
        <taxon>Tracheophyta</taxon>
        <taxon>Spermatophyta</taxon>
        <taxon>Magnoliopsida</taxon>
        <taxon>Liliopsida</taxon>
        <taxon>Asparagales</taxon>
        <taxon>Asparagaceae</taxon>
        <taxon>Asparagoideae</taxon>
        <taxon>Asparagus</taxon>
    </lineage>
</organism>
<keyword evidence="9" id="KW-0276">Fatty acid metabolism</keyword>
<evidence type="ECO:0000259" key="21">
    <source>
        <dbReference type="PROSITE" id="PS50989"/>
    </source>
</evidence>
<keyword evidence="6" id="KW-0547">Nucleotide-binding</keyword>
<dbReference type="Gramene" id="ONK64101">
    <property type="protein sequence ID" value="ONK64101"/>
    <property type="gene ID" value="A4U43_C07F22090"/>
</dbReference>
<evidence type="ECO:0000256" key="2">
    <source>
        <dbReference type="ARBA" id="ARBA00004956"/>
    </source>
</evidence>
<dbReference type="InterPro" id="IPR011545">
    <property type="entry name" value="DEAD/DEAH_box_helicase_dom"/>
</dbReference>
<comment type="pathway">
    <text evidence="2">Lipid metabolism; malonyl-CoA biosynthesis; malonyl-CoA from acetyl-CoA: step 1/1.</text>
</comment>
<evidence type="ECO:0000259" key="22">
    <source>
        <dbReference type="PROSITE" id="PS51192"/>
    </source>
</evidence>
<keyword evidence="7" id="KW-0378">Hydrolase</keyword>
<dbReference type="NCBIfam" id="NF041504">
    <property type="entry name" value="AccA_sub"/>
    <property type="match status" value="1"/>
</dbReference>
<dbReference type="InterPro" id="IPR029045">
    <property type="entry name" value="ClpP/crotonase-like_dom_sf"/>
</dbReference>
<dbReference type="Pfam" id="PF03255">
    <property type="entry name" value="ACCA"/>
    <property type="match status" value="1"/>
</dbReference>
<dbReference type="SUPFAM" id="SSF52540">
    <property type="entry name" value="P-loop containing nucleoside triphosphate hydrolases"/>
    <property type="match status" value="1"/>
</dbReference>
<evidence type="ECO:0000259" key="23">
    <source>
        <dbReference type="PROSITE" id="PS51194"/>
    </source>
</evidence>
<dbReference type="PROSITE" id="PS51195">
    <property type="entry name" value="Q_MOTIF"/>
    <property type="match status" value="1"/>
</dbReference>
<dbReference type="GO" id="GO:0006633">
    <property type="term" value="P:fatty acid biosynthetic process"/>
    <property type="evidence" value="ECO:0007669"/>
    <property type="project" value="UniProtKB-KW"/>
</dbReference>
<dbReference type="GO" id="GO:0003989">
    <property type="term" value="F:acetyl-CoA carboxylase activity"/>
    <property type="evidence" value="ECO:0007669"/>
    <property type="project" value="InterPro"/>
</dbReference>
<evidence type="ECO:0000313" key="25">
    <source>
        <dbReference type="EMBL" id="ONK64101.1"/>
    </source>
</evidence>
<feature type="coiled-coil region" evidence="19">
    <location>
        <begin position="559"/>
        <end position="633"/>
    </location>
</feature>
<evidence type="ECO:0000256" key="13">
    <source>
        <dbReference type="ARBA" id="ARBA00023160"/>
    </source>
</evidence>
<dbReference type="PROSITE" id="PS51194">
    <property type="entry name" value="HELICASE_CTER"/>
    <property type="match status" value="1"/>
</dbReference>
<accession>A0A5P1EHC5</accession>
<keyword evidence="3" id="KW-0963">Cytoplasm</keyword>
<feature type="domain" description="CoA carboxyltransferase C-terminal" evidence="21">
    <location>
        <begin position="142"/>
        <end position="396"/>
    </location>
</feature>
<dbReference type="Gene3D" id="3.90.226.10">
    <property type="entry name" value="2-enoyl-CoA Hydratase, Chain A, domain 1"/>
    <property type="match status" value="1"/>
</dbReference>
<feature type="domain" description="Helicase ATP-binding" evidence="22">
    <location>
        <begin position="786"/>
        <end position="956"/>
    </location>
</feature>
<evidence type="ECO:0000256" key="12">
    <source>
        <dbReference type="ARBA" id="ARBA00023098"/>
    </source>
</evidence>
<dbReference type="HAMAP" id="MF_00823">
    <property type="entry name" value="AcetylCoA_CT_alpha"/>
    <property type="match status" value="1"/>
</dbReference>
<comment type="function">
    <text evidence="14">ATP-dependent RNA helicase involved in mRNA turnover, and more specifically in mRNA decapping.</text>
</comment>
<dbReference type="UniPathway" id="UPA00655">
    <property type="reaction ID" value="UER00711"/>
</dbReference>
<dbReference type="AlphaFoldDB" id="A0A5P1EHC5"/>
<evidence type="ECO:0000256" key="20">
    <source>
        <dbReference type="SAM" id="MobiDB-lite"/>
    </source>
</evidence>
<evidence type="ECO:0000256" key="9">
    <source>
        <dbReference type="ARBA" id="ARBA00022832"/>
    </source>
</evidence>
<evidence type="ECO:0000256" key="19">
    <source>
        <dbReference type="SAM" id="Coils"/>
    </source>
</evidence>
<keyword evidence="4" id="KW-0444">Lipid biosynthesis</keyword>
<dbReference type="SMART" id="SM00490">
    <property type="entry name" value="HELICc"/>
    <property type="match status" value="1"/>
</dbReference>
<dbReference type="NCBIfam" id="TIGR00513">
    <property type="entry name" value="accA"/>
    <property type="match status" value="1"/>
</dbReference>
<dbReference type="Proteomes" id="UP000243459">
    <property type="component" value="Chromosome 7"/>
</dbReference>
<comment type="catalytic activity">
    <reaction evidence="16">
        <text>ATP + H2O = ADP + phosphate + H(+)</text>
        <dbReference type="Rhea" id="RHEA:13065"/>
        <dbReference type="ChEBI" id="CHEBI:15377"/>
        <dbReference type="ChEBI" id="CHEBI:15378"/>
        <dbReference type="ChEBI" id="CHEBI:30616"/>
        <dbReference type="ChEBI" id="CHEBI:43474"/>
        <dbReference type="ChEBI" id="CHEBI:456216"/>
        <dbReference type="EC" id="3.6.4.13"/>
    </reaction>
</comment>
<dbReference type="InterPro" id="IPR001650">
    <property type="entry name" value="Helicase_C-like"/>
</dbReference>
<evidence type="ECO:0000313" key="26">
    <source>
        <dbReference type="Proteomes" id="UP000243459"/>
    </source>
</evidence>
<comment type="subcellular location">
    <subcellularLocation>
        <location evidence="1">Cytoplasm</location>
        <location evidence="1">P-body</location>
    </subcellularLocation>
</comment>
<dbReference type="InterPro" id="IPR014001">
    <property type="entry name" value="Helicase_ATP-bd"/>
</dbReference>
<evidence type="ECO:0000256" key="1">
    <source>
        <dbReference type="ARBA" id="ARBA00004201"/>
    </source>
</evidence>
<keyword evidence="10" id="KW-0067">ATP-binding</keyword>
<dbReference type="FunFam" id="3.40.50.300:FF:000364">
    <property type="entry name" value="ATP-dependent RNA helicase DDX6"/>
    <property type="match status" value="1"/>
</dbReference>
<dbReference type="CDD" id="cd18787">
    <property type="entry name" value="SF2_C_DEAD"/>
    <property type="match status" value="1"/>
</dbReference>
<keyword evidence="26" id="KW-1185">Reference proteome</keyword>
<dbReference type="FunFam" id="3.40.50.300:FF:000114">
    <property type="entry name" value="ATP-dependent RNA helicase DDX6"/>
    <property type="match status" value="1"/>
</dbReference>
<dbReference type="SMART" id="SM00487">
    <property type="entry name" value="DEXDc"/>
    <property type="match status" value="1"/>
</dbReference>
<dbReference type="OMA" id="ELCEMDT"/>
<comment type="similarity">
    <text evidence="15">Belongs to the DEAD box helicase family. DDX6/DHH1 subfamily.</text>
</comment>
<gene>
    <name evidence="25" type="ORF">A4U43_C07F22090</name>
</gene>
<dbReference type="GO" id="GO:2001295">
    <property type="term" value="P:malonyl-CoA biosynthetic process"/>
    <property type="evidence" value="ECO:0007669"/>
    <property type="project" value="UniProtKB-UniPathway"/>
</dbReference>
<dbReference type="GO" id="GO:0009317">
    <property type="term" value="C:acetyl-CoA carboxylase complex"/>
    <property type="evidence" value="ECO:0007669"/>
    <property type="project" value="InterPro"/>
</dbReference>
<dbReference type="GO" id="GO:0005524">
    <property type="term" value="F:ATP binding"/>
    <property type="evidence" value="ECO:0007669"/>
    <property type="project" value="UniProtKB-KW"/>
</dbReference>
<dbReference type="InterPro" id="IPR001095">
    <property type="entry name" value="Acetyl_CoA_COase_a_su"/>
</dbReference>
<keyword evidence="13" id="KW-0275">Fatty acid biosynthesis</keyword>
<protein>
    <submittedName>
        <fullName evidence="25">Uncharacterized protein</fullName>
    </submittedName>
</protein>
<dbReference type="GO" id="GO:0016787">
    <property type="term" value="F:hydrolase activity"/>
    <property type="evidence" value="ECO:0007669"/>
    <property type="project" value="UniProtKB-KW"/>
</dbReference>
<evidence type="ECO:0000256" key="18">
    <source>
        <dbReference type="PROSITE-ProRule" id="PRU00552"/>
    </source>
</evidence>
<keyword evidence="12" id="KW-0443">Lipid metabolism</keyword>
<evidence type="ECO:0000256" key="17">
    <source>
        <dbReference type="ARBA" id="ARBA00049152"/>
    </source>
</evidence>
<sequence length="1129" mass="126892">MNSLILTAAISGGESCSFVLGSHINLRKEVFGAELPRSPFRGIRGDWLKSLKRSGGGSGYRLNVTARIKKAQKHEYPWPDNIDPNIESGHLSYLSHFKPLKEKPKPVTLPFEKPLLDLEKKIIDVRKMANETGLDFTDQINLLESKYQEALKELYTHLTPIQRLTIARHPNRPTFLDHILNITDKWVELHGDRAGYDDPAIVTGIGSIDGKTYMFIGHQKGRNTKENIQRNFGMPTPHGYRKALRMMRYADHHGFPIITFIDTPGAFADLKSEELGQGEAIAYNLRAMFGLKVPIVTVVIGEGGSGGALAIGCANKLFMMDNSVFYVASPEACAAILWKSSQAAPKAAEKLKITANELCRLKIADGIIPEPLGGAHTDPAWTSQQIKLTVTKAMEELCEMDTDSLLNHRHLKFRNLGGFLEGSPIEPEKKRNMKKKEADISQATADIEVEIEKLKKAALEGKSQSPGPVISNEAVEKLKQDLDKEMTNAFISMGLQEKLESLKMELSKSPSNSPDQSLSPALKEKADRLMQEFKHNLSRPGSYLGLKQKLQMLSEVNKLGEHKIKAERLKSEINQKLHEQVKGKTEILKMARDRVAKGEKLNEDEIKEVNMIQEELKEMLKSLNLEVVGLRKKILPTKPPVLEEKLTKADEVIKMEIAKAIDAAGLNSKIDELKTEIANGASKETVEKLINEIREGIIANLDSAQLKEKVASTLELPLQETVGAGNHSPDWKSQLKIPPPDTRYRTEDVTATKGNEFEDYFLKRELLMGIYEKGFERPSPIQEESIPIALTGSDILARAKNGTGKTAAFCIPALEKIDQDKNVIQVVILVPTRELALQTSQVCKELGKHLKIQVMATTGGTSLKDDIMRLYQPVHLLVGTPGRILDLTKKGVCVLKDCSMLIMDEADKLLSHEFQPSIEQLIHFLPSNRQILLFSATFPVTVKDFKDRYLPKPYIINLMDELTLKGITQYYAFVEERQKVHCLNTLFSKLQINQSIIFCNSVNRVELLAKKITELGYSCFYIHAKMLQDHRNRVFHDFRNGACRNLVCTDLFTRGIDIQAVNVVINFDFPKNSETYLHRVGRSGRYGHLGLAVNLITYEDRFNLYRIEQELGTEIKQIPPQIDQAIYCR</sequence>
<dbReference type="SUPFAM" id="SSF52096">
    <property type="entry name" value="ClpP/crotonase"/>
    <property type="match status" value="1"/>
</dbReference>
<dbReference type="GO" id="GO:0016743">
    <property type="term" value="F:carboxyl- or carbamoyltransferase activity"/>
    <property type="evidence" value="ECO:0007669"/>
    <property type="project" value="InterPro"/>
</dbReference>
<feature type="short sequence motif" description="Q motif" evidence="18">
    <location>
        <begin position="755"/>
        <end position="783"/>
    </location>
</feature>
<dbReference type="PANTHER" id="PTHR42853">
    <property type="entry name" value="ACETYL-COENZYME A CARBOXYLASE CARBOXYL TRANSFERASE SUBUNIT ALPHA"/>
    <property type="match status" value="1"/>
</dbReference>
<name>A0A5P1EHC5_ASPOF</name>
<dbReference type="GO" id="GO:0000932">
    <property type="term" value="C:P-body"/>
    <property type="evidence" value="ECO:0007669"/>
    <property type="project" value="UniProtKB-SubCell"/>
</dbReference>
<dbReference type="PRINTS" id="PR01069">
    <property type="entry name" value="ACCCTRFRASEA"/>
</dbReference>
<dbReference type="InterPro" id="IPR014014">
    <property type="entry name" value="RNA_helicase_DEAD_Q_motif"/>
</dbReference>
<dbReference type="PROSITE" id="PS00039">
    <property type="entry name" value="DEAD_ATP_HELICASE"/>
    <property type="match status" value="1"/>
</dbReference>
<dbReference type="PROSITE" id="PS51192">
    <property type="entry name" value="HELICASE_ATP_BIND_1"/>
    <property type="match status" value="1"/>
</dbReference>
<keyword evidence="8" id="KW-0347">Helicase</keyword>
<dbReference type="InterPro" id="IPR027417">
    <property type="entry name" value="P-loop_NTPase"/>
</dbReference>
<evidence type="ECO:0000256" key="3">
    <source>
        <dbReference type="ARBA" id="ARBA00022490"/>
    </source>
</evidence>
<dbReference type="InterPro" id="IPR000629">
    <property type="entry name" value="RNA-helicase_DEAD-box_CS"/>
</dbReference>
<evidence type="ECO:0000256" key="11">
    <source>
        <dbReference type="ARBA" id="ARBA00022884"/>
    </source>
</evidence>
<proteinExistence type="inferred from homology"/>